<dbReference type="SMART" id="SM00267">
    <property type="entry name" value="GGDEF"/>
    <property type="match status" value="1"/>
</dbReference>
<dbReference type="PANTHER" id="PTHR45138">
    <property type="entry name" value="REGULATORY COMPONENTS OF SENSORY TRANSDUCTION SYSTEM"/>
    <property type="match status" value="1"/>
</dbReference>
<dbReference type="InterPro" id="IPR029787">
    <property type="entry name" value="Nucleotide_cyclase"/>
</dbReference>
<evidence type="ECO:0000313" key="2">
    <source>
        <dbReference type="EMBL" id="CAB4529909.1"/>
    </source>
</evidence>
<reference evidence="2" key="1">
    <citation type="submission" date="2020-05" db="EMBL/GenBank/DDBJ databases">
        <authorList>
            <person name="Chiriac C."/>
            <person name="Salcher M."/>
            <person name="Ghai R."/>
            <person name="Kavagutti S V."/>
        </authorList>
    </citation>
    <scope>NUCLEOTIDE SEQUENCE</scope>
</reference>
<dbReference type="Pfam" id="PF00990">
    <property type="entry name" value="GGDEF"/>
    <property type="match status" value="1"/>
</dbReference>
<organism evidence="2">
    <name type="scientific">freshwater metagenome</name>
    <dbReference type="NCBI Taxonomy" id="449393"/>
    <lineage>
        <taxon>unclassified sequences</taxon>
        <taxon>metagenomes</taxon>
        <taxon>ecological metagenomes</taxon>
    </lineage>
</organism>
<dbReference type="InterPro" id="IPR050469">
    <property type="entry name" value="Diguanylate_Cyclase"/>
</dbReference>
<dbReference type="InterPro" id="IPR043128">
    <property type="entry name" value="Rev_trsase/Diguanyl_cyclase"/>
</dbReference>
<dbReference type="CDD" id="cd01949">
    <property type="entry name" value="GGDEF"/>
    <property type="match status" value="1"/>
</dbReference>
<accession>A0A6J6AV31</accession>
<dbReference type="GO" id="GO:0043709">
    <property type="term" value="P:cell adhesion involved in single-species biofilm formation"/>
    <property type="evidence" value="ECO:0007669"/>
    <property type="project" value="TreeGrafter"/>
</dbReference>
<dbReference type="GO" id="GO:0005886">
    <property type="term" value="C:plasma membrane"/>
    <property type="evidence" value="ECO:0007669"/>
    <property type="project" value="TreeGrafter"/>
</dbReference>
<dbReference type="Pfam" id="PF10069">
    <property type="entry name" value="DICT"/>
    <property type="match status" value="1"/>
</dbReference>
<dbReference type="PANTHER" id="PTHR45138:SF9">
    <property type="entry name" value="DIGUANYLATE CYCLASE DGCM-RELATED"/>
    <property type="match status" value="1"/>
</dbReference>
<dbReference type="PROSITE" id="PS50887">
    <property type="entry name" value="GGDEF"/>
    <property type="match status" value="1"/>
</dbReference>
<dbReference type="AlphaFoldDB" id="A0A6J6AV31"/>
<evidence type="ECO:0000259" key="1">
    <source>
        <dbReference type="PROSITE" id="PS50887"/>
    </source>
</evidence>
<dbReference type="SUPFAM" id="SSF55073">
    <property type="entry name" value="Nucleotide cyclase"/>
    <property type="match status" value="1"/>
</dbReference>
<protein>
    <submittedName>
        <fullName evidence="2">Unannotated protein</fullName>
    </submittedName>
</protein>
<dbReference type="EMBL" id="CAEZSF010000005">
    <property type="protein sequence ID" value="CAB4529909.1"/>
    <property type="molecule type" value="Genomic_DNA"/>
</dbReference>
<name>A0A6J6AV31_9ZZZZ</name>
<dbReference type="Gene3D" id="3.30.70.270">
    <property type="match status" value="1"/>
</dbReference>
<dbReference type="GO" id="GO:1902201">
    <property type="term" value="P:negative regulation of bacterial-type flagellum-dependent cell motility"/>
    <property type="evidence" value="ECO:0007669"/>
    <property type="project" value="TreeGrafter"/>
</dbReference>
<dbReference type="GO" id="GO:0052621">
    <property type="term" value="F:diguanylate cyclase activity"/>
    <property type="evidence" value="ECO:0007669"/>
    <property type="project" value="TreeGrafter"/>
</dbReference>
<proteinExistence type="predicted"/>
<dbReference type="InterPro" id="IPR019278">
    <property type="entry name" value="DICT_dom"/>
</dbReference>
<sequence>MFAIRIDRPALNETQNPLRTRMEIHPKRSLGHASAAIEAVAAQAPSGAVLICLVQHASYFSAVSEQYVRLAQKGVTVVVAYTGDRAPSPGLHEVHLDRENPLCAHWALSLLTPDLGAFLTAEDLVSFDPRLQAVEPGRQFAAAWGFGRKDAADVAEYYIDQIESALAPEVIDSFRVRIAHARLTDPSPAEAALCAATDAILERSILVEHRLAQARTALDLETLAASQDALTQLLNRRGFDRWACLDEVVGVPLPRVGLILIDLDHFKAVNDRLGHQAGDRLLQEISKVLRDGTRPSDVVCRWGGDEFLIACPSAELEELSEIAERLISAISALDAEGMSISASAGLRVGSLSAEGLLEADSALYEAKSRGGNSTMAASRPQP</sequence>
<dbReference type="InterPro" id="IPR000160">
    <property type="entry name" value="GGDEF_dom"/>
</dbReference>
<gene>
    <name evidence="2" type="ORF">UFOPK1358_00109</name>
</gene>
<dbReference type="NCBIfam" id="TIGR00254">
    <property type="entry name" value="GGDEF"/>
    <property type="match status" value="1"/>
</dbReference>
<feature type="domain" description="GGDEF" evidence="1">
    <location>
        <begin position="254"/>
        <end position="379"/>
    </location>
</feature>